<dbReference type="InterPro" id="IPR041685">
    <property type="entry name" value="AAA_GajA/Old/RecF-like"/>
</dbReference>
<gene>
    <name evidence="2" type="ORF">CVS27_00730</name>
</gene>
<reference evidence="2 3" key="1">
    <citation type="submission" date="2018-01" db="EMBL/GenBank/DDBJ databases">
        <title>Arthrobacter sp. nov., from glaciers in China.</title>
        <authorList>
            <person name="Liu Q."/>
            <person name="Xin Y.-H."/>
        </authorList>
    </citation>
    <scope>NUCLEOTIDE SEQUENCE [LARGE SCALE GENOMIC DNA]</scope>
    <source>
        <strain evidence="2 3">HLT2-12-2</strain>
    </source>
</reference>
<proteinExistence type="predicted"/>
<dbReference type="Pfam" id="PF13175">
    <property type="entry name" value="AAA_15"/>
    <property type="match status" value="1"/>
</dbReference>
<dbReference type="Gene3D" id="3.40.50.300">
    <property type="entry name" value="P-loop containing nucleotide triphosphate hydrolases"/>
    <property type="match status" value="1"/>
</dbReference>
<evidence type="ECO:0000313" key="3">
    <source>
        <dbReference type="Proteomes" id="UP000237061"/>
    </source>
</evidence>
<dbReference type="PANTHER" id="PTHR43581:SF4">
    <property type="entry name" value="ATP_GTP PHOSPHATASE"/>
    <property type="match status" value="1"/>
</dbReference>
<dbReference type="Proteomes" id="UP000237061">
    <property type="component" value="Unassembled WGS sequence"/>
</dbReference>
<keyword evidence="2" id="KW-0540">Nuclease</keyword>
<sequence length="608" mass="67050">MKLVAVSLKNFRGYEQEQWIEFGDLTTVVGRNDAGKSTILEALDIFFGGGVVKADNTDKNVLTDDNYFEISCKFSEVPSSLILDAQAETTLGAEHLLDADGHLHIRRRWVCTGAKPKEEIHAVCQHPANEGLNELIVLGNAGLKKLAQNRLDTDAYAAVNKSTNPQLRTALWGTEELVLEETSVPLSKEDGGKIWQKLATYLPHFALFQSDRKSTDADDEVQEPMKLAIAAALAEESVKELLTQVVDAVRIRATELATRTHEALAEIDPAVAEGLIPDFKSDPRWNSLFSVALQGSNGVAINKRGSGVRRLILVSFFKAEAKRKLEENDKTSVIYALEEPETSQHPHNQRILLDSFSAMAEADGTQLILTSHSPGFVSHLPAKSLRYVRKDPYSGAPTISEGTDDTWTELADELGVQPDNRVVVLICVEGPHDVTSLQQLSKALHESDPEKYPNLITDHRFAFVPLGGGTLGQWVSNRYLKGLGRKEFHLYDGDVKKYKGSADQVNARGDGSHAITTKRLMMENYLHPEAIFQALGVHVEFDHQSNVLNLVEAATKNTEGVRPMKNGVVKGRLAEKGFGQMTAALLDESDPDGEVRGWFEHLDKMARS</sequence>
<name>A0A2S4A0Z6_ARTGL</name>
<organism evidence="2 3">
    <name type="scientific">Arthrobacter glacialis</name>
    <dbReference type="NCBI Taxonomy" id="1664"/>
    <lineage>
        <taxon>Bacteria</taxon>
        <taxon>Bacillati</taxon>
        <taxon>Actinomycetota</taxon>
        <taxon>Actinomycetes</taxon>
        <taxon>Micrococcales</taxon>
        <taxon>Micrococcaceae</taxon>
        <taxon>Arthrobacter</taxon>
    </lineage>
</organism>
<keyword evidence="2" id="KW-0378">Hydrolase</keyword>
<dbReference type="GO" id="GO:0004519">
    <property type="term" value="F:endonuclease activity"/>
    <property type="evidence" value="ECO:0007669"/>
    <property type="project" value="UniProtKB-KW"/>
</dbReference>
<dbReference type="RefSeq" id="WP_103463829.1">
    <property type="nucleotide sequence ID" value="NZ_PPXC01000001.1"/>
</dbReference>
<evidence type="ECO:0000259" key="1">
    <source>
        <dbReference type="Pfam" id="PF13175"/>
    </source>
</evidence>
<keyword evidence="2" id="KW-0255">Endonuclease</keyword>
<keyword evidence="3" id="KW-1185">Reference proteome</keyword>
<dbReference type="AlphaFoldDB" id="A0A2S4A0Z6"/>
<protein>
    <submittedName>
        <fullName evidence="2">OLD family endonuclease</fullName>
    </submittedName>
</protein>
<dbReference type="InterPro" id="IPR027417">
    <property type="entry name" value="P-loop_NTPase"/>
</dbReference>
<accession>A0A2S4A0Z6</accession>
<dbReference type="PANTHER" id="PTHR43581">
    <property type="entry name" value="ATP/GTP PHOSPHATASE"/>
    <property type="match status" value="1"/>
</dbReference>
<comment type="caution">
    <text evidence="2">The sequence shown here is derived from an EMBL/GenBank/DDBJ whole genome shotgun (WGS) entry which is preliminary data.</text>
</comment>
<feature type="domain" description="Endonuclease GajA/Old nuclease/RecF-like AAA" evidence="1">
    <location>
        <begin position="1"/>
        <end position="377"/>
    </location>
</feature>
<dbReference type="EMBL" id="PPXC01000001">
    <property type="protein sequence ID" value="POH75170.1"/>
    <property type="molecule type" value="Genomic_DNA"/>
</dbReference>
<dbReference type="SUPFAM" id="SSF52540">
    <property type="entry name" value="P-loop containing nucleoside triphosphate hydrolases"/>
    <property type="match status" value="1"/>
</dbReference>
<evidence type="ECO:0000313" key="2">
    <source>
        <dbReference type="EMBL" id="POH75170.1"/>
    </source>
</evidence>
<dbReference type="InterPro" id="IPR051396">
    <property type="entry name" value="Bact_Antivir_Def_Nuclease"/>
</dbReference>